<evidence type="ECO:0000259" key="4">
    <source>
        <dbReference type="PROSITE" id="PS01124"/>
    </source>
</evidence>
<name>A0ABU8I186_9SPHI</name>
<dbReference type="PRINTS" id="PR00032">
    <property type="entry name" value="HTHARAC"/>
</dbReference>
<dbReference type="InterPro" id="IPR020449">
    <property type="entry name" value="Tscrpt_reg_AraC-type_HTH"/>
</dbReference>
<sequence length="276" mass="31851">MEFGIREITSGDPVVSGLPQDWQDSLYKILFINESGCSLRVNGKKLELEPLSLVFLAKGIGIAPCKGESRIFQMLYFSQGFAARTEDELSFLLSFGPLQKSLQGYTILKLTEQYSSYYHLMVSHLEMARCNYNRAIYRDLAFNMVRQILLMGHIYLQQSEYAPVHSADNESRLVSEFRILVQKSVKRERKVSGYADQLKVSQRKLTQITKRITGRTPKELINEHLGDLEKRMLADGDRSIKQIAWDLGFRDVNNFSASFSKRFGISPKEFRKKWRL</sequence>
<gene>
    <name evidence="5" type="ORF">VJ786_01120</name>
</gene>
<keyword evidence="3" id="KW-0804">Transcription</keyword>
<evidence type="ECO:0000256" key="1">
    <source>
        <dbReference type="ARBA" id="ARBA00023015"/>
    </source>
</evidence>
<dbReference type="Gene3D" id="1.10.10.60">
    <property type="entry name" value="Homeodomain-like"/>
    <property type="match status" value="1"/>
</dbReference>
<evidence type="ECO:0000256" key="2">
    <source>
        <dbReference type="ARBA" id="ARBA00023125"/>
    </source>
</evidence>
<protein>
    <submittedName>
        <fullName evidence="5">Helix-turn-helix domain-containing protein</fullName>
    </submittedName>
</protein>
<dbReference type="EMBL" id="JAYLLN010000001">
    <property type="protein sequence ID" value="MEI5983492.1"/>
    <property type="molecule type" value="Genomic_DNA"/>
</dbReference>
<comment type="caution">
    <text evidence="5">The sequence shown here is derived from an EMBL/GenBank/DDBJ whole genome shotgun (WGS) entry which is preliminary data.</text>
</comment>
<proteinExistence type="predicted"/>
<keyword evidence="1" id="KW-0805">Transcription regulation</keyword>
<dbReference type="SUPFAM" id="SSF46689">
    <property type="entry name" value="Homeodomain-like"/>
    <property type="match status" value="1"/>
</dbReference>
<dbReference type="PROSITE" id="PS01124">
    <property type="entry name" value="HTH_ARAC_FAMILY_2"/>
    <property type="match status" value="1"/>
</dbReference>
<dbReference type="PANTHER" id="PTHR43280:SF32">
    <property type="entry name" value="TRANSCRIPTIONAL REGULATORY PROTEIN"/>
    <property type="match status" value="1"/>
</dbReference>
<dbReference type="SMART" id="SM00342">
    <property type="entry name" value="HTH_ARAC"/>
    <property type="match status" value="1"/>
</dbReference>
<dbReference type="InterPro" id="IPR009057">
    <property type="entry name" value="Homeodomain-like_sf"/>
</dbReference>
<keyword evidence="6" id="KW-1185">Reference proteome</keyword>
<keyword evidence="2" id="KW-0238">DNA-binding</keyword>
<evidence type="ECO:0000256" key="3">
    <source>
        <dbReference type="ARBA" id="ARBA00023163"/>
    </source>
</evidence>
<dbReference type="Proteomes" id="UP001363035">
    <property type="component" value="Unassembled WGS sequence"/>
</dbReference>
<reference evidence="5 6" key="1">
    <citation type="submission" date="2024-01" db="EMBL/GenBank/DDBJ databases">
        <title>Sphingobacterium tenebrionis sp. nov., a novel endophyte isolated from tenebrio molitor intestines.</title>
        <authorList>
            <person name="Zhang C."/>
        </authorList>
    </citation>
    <scope>NUCLEOTIDE SEQUENCE [LARGE SCALE GENOMIC DNA]</scope>
    <source>
        <strain evidence="5 6">PU5-4</strain>
    </source>
</reference>
<dbReference type="PANTHER" id="PTHR43280">
    <property type="entry name" value="ARAC-FAMILY TRANSCRIPTIONAL REGULATOR"/>
    <property type="match status" value="1"/>
</dbReference>
<evidence type="ECO:0000313" key="6">
    <source>
        <dbReference type="Proteomes" id="UP001363035"/>
    </source>
</evidence>
<dbReference type="RefSeq" id="WP_336557088.1">
    <property type="nucleotide sequence ID" value="NZ_JAYLLN010000001.1"/>
</dbReference>
<dbReference type="Pfam" id="PF12833">
    <property type="entry name" value="HTH_18"/>
    <property type="match status" value="1"/>
</dbReference>
<evidence type="ECO:0000313" key="5">
    <source>
        <dbReference type="EMBL" id="MEI5983492.1"/>
    </source>
</evidence>
<dbReference type="InterPro" id="IPR018060">
    <property type="entry name" value="HTH_AraC"/>
</dbReference>
<organism evidence="5 6">
    <name type="scientific">Sphingobacterium tenebrionis</name>
    <dbReference type="NCBI Taxonomy" id="3111775"/>
    <lineage>
        <taxon>Bacteria</taxon>
        <taxon>Pseudomonadati</taxon>
        <taxon>Bacteroidota</taxon>
        <taxon>Sphingobacteriia</taxon>
        <taxon>Sphingobacteriales</taxon>
        <taxon>Sphingobacteriaceae</taxon>
        <taxon>Sphingobacterium</taxon>
    </lineage>
</organism>
<feature type="domain" description="HTH araC/xylS-type" evidence="4">
    <location>
        <begin position="175"/>
        <end position="273"/>
    </location>
</feature>
<accession>A0ABU8I186</accession>